<dbReference type="EMBL" id="AM902716">
    <property type="protein sequence ID" value="CAP43705.1"/>
    <property type="molecule type" value="Genomic_DNA"/>
</dbReference>
<dbReference type="InterPro" id="IPR050523">
    <property type="entry name" value="AKR_Detox_Biosynth"/>
</dbReference>
<sequence>MTMKQYLTLGRSGLRVSPLALGAMTFGNEWGWGADQATARALFDLYREAGGNFIDTADMYTEGTSESWLGQFVQETGSRDELVIATKYSYNAQPGNPNAGGNQRKNFQRALEGSLKRLRTDYIDLYYLHTWDRLTPVDEVMRAMDDAVRAGKIRYVGLSDVPAWYASRAQTLAQWRGFEPVAALQLEYSLVERNVEREFADLAIEQGMGIVPWSPLAMGLLSGKYRPSENGQFGQGRLQVVSENPRPGFDRFTARNFAIVAELERVARELGKPMAQVALNWLAGKRGVSSIIVGATRPAQLRESLASLEFTLPADAARRLDDASGMPAPFPYYMFADAQQQRIHGGVRVASRPAGYAPATIIGAAPQS</sequence>
<dbReference type="AlphaFoldDB" id="A9HX35"/>
<dbReference type="STRING" id="94624.Bpet3363"/>
<reference evidence="3 4" key="1">
    <citation type="journal article" date="2008" name="BMC Genomics">
        <title>The missing link: Bordetella petrii is endowed with both the metabolic versatility of environmental bacteria and virulence traits of pathogenic Bordetellae.</title>
        <authorList>
            <person name="Gross R."/>
            <person name="Guzman C.A."/>
            <person name="Sebaihia M."/>
            <person name="Martins Dos Santos V.A."/>
            <person name="Pieper D.H."/>
            <person name="Koebnik R."/>
            <person name="Lechner M."/>
            <person name="Bartels D."/>
            <person name="Buhrmester J."/>
            <person name="Choudhuri J.V."/>
            <person name="Ebensen T."/>
            <person name="Gaigalat L."/>
            <person name="Herrmann S."/>
            <person name="Khachane A.N."/>
            <person name="Larisch C."/>
            <person name="Link S."/>
            <person name="Linke B."/>
            <person name="Meyer F."/>
            <person name="Mormann S."/>
            <person name="Nakunst D."/>
            <person name="Rueckert C."/>
            <person name="Schneiker-Bekel S."/>
            <person name="Schulze K."/>
            <person name="Vorhoelter F.J."/>
            <person name="Yevsa T."/>
            <person name="Engle J.T."/>
            <person name="Goldman W.E."/>
            <person name="Puehler A."/>
            <person name="Goebel U.B."/>
            <person name="Goesmann A."/>
            <person name="Bloecker H."/>
            <person name="Kaiser O."/>
            <person name="Martinez-Arias R."/>
        </authorList>
    </citation>
    <scope>NUCLEOTIDE SEQUENCE [LARGE SCALE GENOMIC DNA]</scope>
    <source>
        <strain evidence="4">ATCC BAA-461 / DSM 12804 / CCUG 43448 / CIP 107267 / Se-1111R</strain>
    </source>
</reference>
<evidence type="ECO:0000259" key="2">
    <source>
        <dbReference type="Pfam" id="PF00248"/>
    </source>
</evidence>
<evidence type="ECO:0000313" key="4">
    <source>
        <dbReference type="Proteomes" id="UP000001225"/>
    </source>
</evidence>
<dbReference type="FunFam" id="3.20.20.100:FF:000004">
    <property type="entry name" value="Oxidoreductase, aldo/keto reductase"/>
    <property type="match status" value="1"/>
</dbReference>
<proteinExistence type="predicted"/>
<dbReference type="Pfam" id="PF00248">
    <property type="entry name" value="Aldo_ket_red"/>
    <property type="match status" value="1"/>
</dbReference>
<dbReference type="InterPro" id="IPR036812">
    <property type="entry name" value="NAD(P)_OxRdtase_dom_sf"/>
</dbReference>
<dbReference type="GO" id="GO:0005829">
    <property type="term" value="C:cytosol"/>
    <property type="evidence" value="ECO:0007669"/>
    <property type="project" value="UniProtKB-ARBA"/>
</dbReference>
<accession>A9HX35</accession>
<dbReference type="PANTHER" id="PTHR43364">
    <property type="entry name" value="NADH-SPECIFIC METHYLGLYOXAL REDUCTASE-RELATED"/>
    <property type="match status" value="1"/>
</dbReference>
<evidence type="ECO:0000256" key="1">
    <source>
        <dbReference type="ARBA" id="ARBA00023002"/>
    </source>
</evidence>
<dbReference type="InterPro" id="IPR023210">
    <property type="entry name" value="NADP_OxRdtase_dom"/>
</dbReference>
<organism evidence="3 4">
    <name type="scientific">Bordetella petrii (strain ATCC BAA-461 / DSM 12804 / CCUG 43448 / CIP 107267 / Se-1111R)</name>
    <dbReference type="NCBI Taxonomy" id="340100"/>
    <lineage>
        <taxon>Bacteria</taxon>
        <taxon>Pseudomonadati</taxon>
        <taxon>Pseudomonadota</taxon>
        <taxon>Betaproteobacteria</taxon>
        <taxon>Burkholderiales</taxon>
        <taxon>Alcaligenaceae</taxon>
        <taxon>Bordetella</taxon>
    </lineage>
</organism>
<keyword evidence="1" id="KW-0560">Oxidoreductase</keyword>
<dbReference type="PANTHER" id="PTHR43364:SF4">
    <property type="entry name" value="NAD(P)-LINKED OXIDOREDUCTASE SUPERFAMILY PROTEIN"/>
    <property type="match status" value="1"/>
</dbReference>
<dbReference type="KEGG" id="bpt:Bpet3363"/>
<evidence type="ECO:0000313" key="3">
    <source>
        <dbReference type="EMBL" id="CAP43705.1"/>
    </source>
</evidence>
<dbReference type="Gene3D" id="3.20.20.100">
    <property type="entry name" value="NADP-dependent oxidoreductase domain"/>
    <property type="match status" value="1"/>
</dbReference>
<keyword evidence="4" id="KW-1185">Reference proteome</keyword>
<name>A9HX35_BORPD</name>
<dbReference type="GO" id="GO:0016491">
    <property type="term" value="F:oxidoreductase activity"/>
    <property type="evidence" value="ECO:0007669"/>
    <property type="project" value="UniProtKB-KW"/>
</dbReference>
<feature type="domain" description="NADP-dependent oxidoreductase" evidence="2">
    <location>
        <begin position="18"/>
        <end position="323"/>
    </location>
</feature>
<gene>
    <name evidence="3" type="ordered locus">Bpet3363</name>
</gene>
<dbReference type="Proteomes" id="UP000001225">
    <property type="component" value="Chromosome"/>
</dbReference>
<dbReference type="eggNOG" id="COG0667">
    <property type="taxonomic scope" value="Bacteria"/>
</dbReference>
<protein>
    <submittedName>
        <fullName evidence="3">Predicted oxidoreductases</fullName>
    </submittedName>
</protein>
<dbReference type="CDD" id="cd19080">
    <property type="entry name" value="AKR_AKR9A_9B"/>
    <property type="match status" value="1"/>
</dbReference>
<dbReference type="SUPFAM" id="SSF51430">
    <property type="entry name" value="NAD(P)-linked oxidoreductase"/>
    <property type="match status" value="1"/>
</dbReference>